<name>J5SVX5_TRIAS</name>
<organism evidence="1 2">
    <name type="scientific">Trichosporon asahii var. asahii (strain ATCC 90039 / CBS 2479 / JCM 2466 / KCTC 7840 / NBRC 103889/ NCYC 2677 / UAMH 7654)</name>
    <name type="common">Yeast</name>
    <dbReference type="NCBI Taxonomy" id="1186058"/>
    <lineage>
        <taxon>Eukaryota</taxon>
        <taxon>Fungi</taxon>
        <taxon>Dikarya</taxon>
        <taxon>Basidiomycota</taxon>
        <taxon>Agaricomycotina</taxon>
        <taxon>Tremellomycetes</taxon>
        <taxon>Trichosporonales</taxon>
        <taxon>Trichosporonaceae</taxon>
        <taxon>Trichosporon</taxon>
    </lineage>
</organism>
<dbReference type="GeneID" id="25986795"/>
<dbReference type="RefSeq" id="XP_014179037.1">
    <property type="nucleotide sequence ID" value="XM_014323562.1"/>
</dbReference>
<dbReference type="Proteomes" id="UP000002748">
    <property type="component" value="Unassembled WGS sequence"/>
</dbReference>
<evidence type="ECO:0000313" key="1">
    <source>
        <dbReference type="EMBL" id="EJT47821.1"/>
    </source>
</evidence>
<protein>
    <submittedName>
        <fullName evidence="1">Uncharacterized protein</fullName>
    </submittedName>
</protein>
<dbReference type="EMBL" id="ALBS01000227">
    <property type="protein sequence ID" value="EJT47821.1"/>
    <property type="molecule type" value="Genomic_DNA"/>
</dbReference>
<dbReference type="AlphaFoldDB" id="J5SVX5"/>
<dbReference type="HOGENOM" id="CLU_1644906_0_0_1"/>
<proteinExistence type="predicted"/>
<reference evidence="1 2" key="1">
    <citation type="journal article" date="2012" name="Eukaryot. Cell">
        <title>Draft genome sequence of CBS 2479, the standard type strain of Trichosporon asahii.</title>
        <authorList>
            <person name="Yang R.Y."/>
            <person name="Li H.T."/>
            <person name="Zhu H."/>
            <person name="Zhou G.P."/>
            <person name="Wang M."/>
            <person name="Wang L."/>
        </authorList>
    </citation>
    <scope>NUCLEOTIDE SEQUENCE [LARGE SCALE GENOMIC DNA]</scope>
    <source>
        <strain evidence="2">ATCC 90039 / CBS 2479 / JCM 2466 / KCTC 7840 / NCYC 2677 / UAMH 7654</strain>
    </source>
</reference>
<comment type="caution">
    <text evidence="1">The sequence shown here is derived from an EMBL/GenBank/DDBJ whole genome shotgun (WGS) entry which is preliminary data.</text>
</comment>
<dbReference type="KEGG" id="tasa:A1Q1_03282"/>
<gene>
    <name evidence="1" type="ORF">A1Q1_03282</name>
</gene>
<sequence length="162" mass="17807">MTADSVDVKCQPFIQALDAKRQEKLDEIEQRGKIWEGELDIQVKNGTTVPICGSVGDPDERNLTAKCWEKTTKGRTQGGQSDVDPQDPDAVSYMFCHARDEDKDHTWRDGFLQCLRSEWTWGVCGEVSQFMSGGEDLDKSGAAALRLGESLLLAGTALALLA</sequence>
<evidence type="ECO:0000313" key="2">
    <source>
        <dbReference type="Proteomes" id="UP000002748"/>
    </source>
</evidence>
<dbReference type="VEuPathDB" id="FungiDB:A1Q1_03282"/>
<accession>J5SVX5</accession>